<accession>A0A0B6Y618</accession>
<dbReference type="AlphaFoldDB" id="A0A0B6Y618"/>
<name>A0A0B6Y618_9EUPU</name>
<reference evidence="1" key="1">
    <citation type="submission" date="2014-12" db="EMBL/GenBank/DDBJ databases">
        <title>Insight into the proteome of Arion vulgaris.</title>
        <authorList>
            <person name="Aradska J."/>
            <person name="Bulat T."/>
            <person name="Smidak R."/>
            <person name="Sarate P."/>
            <person name="Gangsoo J."/>
            <person name="Sialana F."/>
            <person name="Bilban M."/>
            <person name="Lubec G."/>
        </authorList>
    </citation>
    <scope>NUCLEOTIDE SEQUENCE</scope>
    <source>
        <tissue evidence="1">Skin</tissue>
    </source>
</reference>
<dbReference type="EMBL" id="HACG01004739">
    <property type="protein sequence ID" value="CEK51604.1"/>
    <property type="molecule type" value="Transcribed_RNA"/>
</dbReference>
<sequence length="58" mass="6781">MLLSVLQKQYLEETQTWVFIDSSAMKTVKNKHNGLYITYPKGKTCILSQQEKYPLTLE</sequence>
<gene>
    <name evidence="1" type="primary">ORF13857</name>
</gene>
<protein>
    <submittedName>
        <fullName evidence="1">Uncharacterized protein</fullName>
    </submittedName>
</protein>
<organism evidence="1">
    <name type="scientific">Arion vulgaris</name>
    <dbReference type="NCBI Taxonomy" id="1028688"/>
    <lineage>
        <taxon>Eukaryota</taxon>
        <taxon>Metazoa</taxon>
        <taxon>Spiralia</taxon>
        <taxon>Lophotrochozoa</taxon>
        <taxon>Mollusca</taxon>
        <taxon>Gastropoda</taxon>
        <taxon>Heterobranchia</taxon>
        <taxon>Euthyneura</taxon>
        <taxon>Panpulmonata</taxon>
        <taxon>Eupulmonata</taxon>
        <taxon>Stylommatophora</taxon>
        <taxon>Helicina</taxon>
        <taxon>Arionoidea</taxon>
        <taxon>Arionidae</taxon>
        <taxon>Arion</taxon>
    </lineage>
</organism>
<evidence type="ECO:0000313" key="1">
    <source>
        <dbReference type="EMBL" id="CEK51604.1"/>
    </source>
</evidence>
<proteinExistence type="predicted"/>